<dbReference type="Pfam" id="PF11716">
    <property type="entry name" value="MDMPI_N"/>
    <property type="match status" value="1"/>
</dbReference>
<keyword evidence="2" id="KW-0670">Pyruvate</keyword>
<evidence type="ECO:0000313" key="3">
    <source>
        <dbReference type="Proteomes" id="UP000307087"/>
    </source>
</evidence>
<dbReference type="NCBIfam" id="TIGR03083">
    <property type="entry name" value="maleylpyruvate isomerase family mycothiol-dependent enzyme"/>
    <property type="match status" value="1"/>
</dbReference>
<dbReference type="InterPro" id="IPR034660">
    <property type="entry name" value="DinB/YfiT-like"/>
</dbReference>
<dbReference type="InterPro" id="IPR017517">
    <property type="entry name" value="Maleyloyr_isom"/>
</dbReference>
<keyword evidence="2" id="KW-0413">Isomerase</keyword>
<protein>
    <submittedName>
        <fullName evidence="2">Maleylpyruvate isomerase family mycothiol-dependent enzyme</fullName>
    </submittedName>
</protein>
<name>A0A4S8N5E3_9ACTN</name>
<dbReference type="InterPro" id="IPR024344">
    <property type="entry name" value="MDMPI_metal-binding"/>
</dbReference>
<dbReference type="GO" id="GO:0046872">
    <property type="term" value="F:metal ion binding"/>
    <property type="evidence" value="ECO:0007669"/>
    <property type="project" value="InterPro"/>
</dbReference>
<dbReference type="PANTHER" id="PTHR40758">
    <property type="entry name" value="CONSERVED PROTEIN"/>
    <property type="match status" value="1"/>
</dbReference>
<dbReference type="RefSeq" id="WP_136563487.1">
    <property type="nucleotide sequence ID" value="NZ_BAABLS010000004.1"/>
</dbReference>
<evidence type="ECO:0000313" key="2">
    <source>
        <dbReference type="EMBL" id="THV10811.1"/>
    </source>
</evidence>
<dbReference type="AlphaFoldDB" id="A0A4S8N5E3"/>
<feature type="domain" description="Mycothiol-dependent maleylpyruvate isomerase metal-binding" evidence="1">
    <location>
        <begin position="17"/>
        <end position="131"/>
    </location>
</feature>
<evidence type="ECO:0000259" key="1">
    <source>
        <dbReference type="Pfam" id="PF11716"/>
    </source>
</evidence>
<organism evidence="2 3">
    <name type="scientific">Nocardioides caeni</name>
    <dbReference type="NCBI Taxonomy" id="574700"/>
    <lineage>
        <taxon>Bacteria</taxon>
        <taxon>Bacillati</taxon>
        <taxon>Actinomycetota</taxon>
        <taxon>Actinomycetes</taxon>
        <taxon>Propionibacteriales</taxon>
        <taxon>Nocardioidaceae</taxon>
        <taxon>Nocardioides</taxon>
    </lineage>
</organism>
<dbReference type="Proteomes" id="UP000307087">
    <property type="component" value="Unassembled WGS sequence"/>
</dbReference>
<dbReference type="SUPFAM" id="SSF109854">
    <property type="entry name" value="DinB/YfiT-like putative metalloenzymes"/>
    <property type="match status" value="1"/>
</dbReference>
<gene>
    <name evidence="2" type="ORF">E9934_13855</name>
</gene>
<sequence>MTGPENPTMEWIELLESTTAEFAEILADGDLAAGVPACPDWTLADLGEHLRWTHAWATHAVTHGTPDGDSPAPGLDRDALVAGYRDAARRLVDVLAETDPAAPAWAFGPAKSAGFWRRRQVHEVTMHLFDALASQQDEDDWEIDGELAWDGVEEVETLFYPRQVRLGRTAPLRSPLRLTAHDLDRSLTLEPHAEGEPVTLQSSASQLLLMLWGRRPAQGSVGELMATVALTP</sequence>
<accession>A0A4S8N5E3</accession>
<dbReference type="PANTHER" id="PTHR40758:SF1">
    <property type="entry name" value="CONSERVED PROTEIN"/>
    <property type="match status" value="1"/>
</dbReference>
<comment type="caution">
    <text evidence="2">The sequence shown here is derived from an EMBL/GenBank/DDBJ whole genome shotgun (WGS) entry which is preliminary data.</text>
</comment>
<keyword evidence="3" id="KW-1185">Reference proteome</keyword>
<dbReference type="GO" id="GO:0016853">
    <property type="term" value="F:isomerase activity"/>
    <property type="evidence" value="ECO:0007669"/>
    <property type="project" value="UniProtKB-KW"/>
</dbReference>
<dbReference type="OrthoDB" id="3671213at2"/>
<proteinExistence type="predicted"/>
<dbReference type="EMBL" id="STGW01000009">
    <property type="protein sequence ID" value="THV10811.1"/>
    <property type="molecule type" value="Genomic_DNA"/>
</dbReference>
<reference evidence="2 3" key="1">
    <citation type="journal article" date="2009" name="Int. J. Syst. Evol. Microbiol.">
        <title>Nocardioides caeni sp. nov., isolated from wastewater.</title>
        <authorList>
            <person name="Yoon J.H."/>
            <person name="Kang S.J."/>
            <person name="Park S."/>
            <person name="Kim W."/>
            <person name="Oh T.K."/>
        </authorList>
    </citation>
    <scope>NUCLEOTIDE SEQUENCE [LARGE SCALE GENOMIC DNA]</scope>
    <source>
        <strain evidence="2 3">DSM 23134</strain>
    </source>
</reference>
<dbReference type="GO" id="GO:0005886">
    <property type="term" value="C:plasma membrane"/>
    <property type="evidence" value="ECO:0007669"/>
    <property type="project" value="TreeGrafter"/>
</dbReference>